<dbReference type="EMBL" id="JBHTGQ010000023">
    <property type="protein sequence ID" value="MFC7750477.1"/>
    <property type="molecule type" value="Genomic_DNA"/>
</dbReference>
<comment type="caution">
    <text evidence="2">The sequence shown here is derived from an EMBL/GenBank/DDBJ whole genome shotgun (WGS) entry which is preliminary data.</text>
</comment>
<proteinExistence type="predicted"/>
<dbReference type="Proteomes" id="UP001596528">
    <property type="component" value="Unassembled WGS sequence"/>
</dbReference>
<dbReference type="InterPro" id="IPR014957">
    <property type="entry name" value="IDEAL_dom"/>
</dbReference>
<dbReference type="Gene3D" id="4.10.810.10">
    <property type="entry name" value="Virus Scaffolding Protein, Chain A"/>
    <property type="match status" value="1"/>
</dbReference>
<protein>
    <submittedName>
        <fullName evidence="2">IDEAL domain-containing protein</fullName>
    </submittedName>
</protein>
<name>A0ABW2V2V7_9BACL</name>
<organism evidence="2 3">
    <name type="scientific">Paenibacillus thermoaerophilus</name>
    <dbReference type="NCBI Taxonomy" id="1215385"/>
    <lineage>
        <taxon>Bacteria</taxon>
        <taxon>Bacillati</taxon>
        <taxon>Bacillota</taxon>
        <taxon>Bacilli</taxon>
        <taxon>Bacillales</taxon>
        <taxon>Paenibacillaceae</taxon>
        <taxon>Paenibacillus</taxon>
    </lineage>
</organism>
<dbReference type="Pfam" id="PF08858">
    <property type="entry name" value="IDEAL"/>
    <property type="match status" value="1"/>
</dbReference>
<evidence type="ECO:0000259" key="1">
    <source>
        <dbReference type="SMART" id="SM00914"/>
    </source>
</evidence>
<feature type="domain" description="IDEAL" evidence="1">
    <location>
        <begin position="19"/>
        <end position="55"/>
    </location>
</feature>
<accession>A0ABW2V2V7</accession>
<evidence type="ECO:0000313" key="3">
    <source>
        <dbReference type="Proteomes" id="UP001596528"/>
    </source>
</evidence>
<dbReference type="RefSeq" id="WP_138787922.1">
    <property type="nucleotide sequence ID" value="NZ_JBHTGQ010000023.1"/>
</dbReference>
<dbReference type="SMART" id="SM00914">
    <property type="entry name" value="IDEAL"/>
    <property type="match status" value="1"/>
</dbReference>
<gene>
    <name evidence="2" type="ORF">ACFQWB_11140</name>
</gene>
<keyword evidence="3" id="KW-1185">Reference proteome</keyword>
<reference evidence="3" key="1">
    <citation type="journal article" date="2019" name="Int. J. Syst. Evol. Microbiol.">
        <title>The Global Catalogue of Microorganisms (GCM) 10K type strain sequencing project: providing services to taxonomists for standard genome sequencing and annotation.</title>
        <authorList>
            <consortium name="The Broad Institute Genomics Platform"/>
            <consortium name="The Broad Institute Genome Sequencing Center for Infectious Disease"/>
            <person name="Wu L."/>
            <person name="Ma J."/>
        </authorList>
    </citation>
    <scope>NUCLEOTIDE SEQUENCE [LARGE SCALE GENOMIC DNA]</scope>
    <source>
        <strain evidence="3">JCM 18657</strain>
    </source>
</reference>
<evidence type="ECO:0000313" key="2">
    <source>
        <dbReference type="EMBL" id="MFC7750477.1"/>
    </source>
</evidence>
<sequence>MDKKDTAYAALLSLMAEMVLDESIRKHREVCLYREIDRALASGDEALFLELTSELRTLLSSAS</sequence>
<dbReference type="InterPro" id="IPR027393">
    <property type="entry name" value="Virus_scaffolding_prot_C"/>
</dbReference>